<protein>
    <submittedName>
        <fullName evidence="2">Uncharacterized protein</fullName>
    </submittedName>
</protein>
<reference evidence="2" key="2">
    <citation type="submission" date="2019-07" db="EMBL/GenBank/DDBJ databases">
        <authorList>
            <person name="Yang Y."/>
            <person name="Bocs S."/>
            <person name="Baudouin L."/>
        </authorList>
    </citation>
    <scope>NUCLEOTIDE SEQUENCE</scope>
    <source>
        <tissue evidence="2">Spear leaf of Hainan Tall coconut</tissue>
    </source>
</reference>
<evidence type="ECO:0000313" key="3">
    <source>
        <dbReference type="Proteomes" id="UP000797356"/>
    </source>
</evidence>
<organism evidence="2 3">
    <name type="scientific">Cocos nucifera</name>
    <name type="common">Coconut palm</name>
    <dbReference type="NCBI Taxonomy" id="13894"/>
    <lineage>
        <taxon>Eukaryota</taxon>
        <taxon>Viridiplantae</taxon>
        <taxon>Streptophyta</taxon>
        <taxon>Embryophyta</taxon>
        <taxon>Tracheophyta</taxon>
        <taxon>Spermatophyta</taxon>
        <taxon>Magnoliopsida</taxon>
        <taxon>Liliopsida</taxon>
        <taxon>Arecaceae</taxon>
        <taxon>Arecoideae</taxon>
        <taxon>Cocoseae</taxon>
        <taxon>Attaleinae</taxon>
        <taxon>Cocos</taxon>
    </lineage>
</organism>
<dbReference type="PANTHER" id="PTHR38370">
    <property type="entry name" value="BETA-1,4-XYLOSIDASE"/>
    <property type="match status" value="1"/>
</dbReference>
<reference evidence="2" key="1">
    <citation type="journal article" date="2017" name="Gigascience">
        <title>The genome draft of coconut (Cocos nucifera).</title>
        <authorList>
            <person name="Xiao Y."/>
            <person name="Xu P."/>
            <person name="Fan H."/>
            <person name="Baudouin L."/>
            <person name="Xia W."/>
            <person name="Bocs S."/>
            <person name="Xu J."/>
            <person name="Li Q."/>
            <person name="Guo A."/>
            <person name="Zhou L."/>
            <person name="Li J."/>
            <person name="Wu Y."/>
            <person name="Ma Z."/>
            <person name="Armero A."/>
            <person name="Issali A.E."/>
            <person name="Liu N."/>
            <person name="Peng M."/>
            <person name="Yang Y."/>
        </authorList>
    </citation>
    <scope>NUCLEOTIDE SEQUENCE</scope>
    <source>
        <tissue evidence="2">Spear leaf of Hainan Tall coconut</tissue>
    </source>
</reference>
<dbReference type="Proteomes" id="UP000797356">
    <property type="component" value="Chromosome 13"/>
</dbReference>
<evidence type="ECO:0000313" key="2">
    <source>
        <dbReference type="EMBL" id="KAG1366909.1"/>
    </source>
</evidence>
<dbReference type="OrthoDB" id="1929722at2759"/>
<proteinExistence type="predicted"/>
<keyword evidence="3" id="KW-1185">Reference proteome</keyword>
<feature type="region of interest" description="Disordered" evidence="1">
    <location>
        <begin position="18"/>
        <end position="86"/>
    </location>
</feature>
<evidence type="ECO:0000256" key="1">
    <source>
        <dbReference type="SAM" id="MobiDB-lite"/>
    </source>
</evidence>
<comment type="caution">
    <text evidence="2">The sequence shown here is derived from an EMBL/GenBank/DDBJ whole genome shotgun (WGS) entry which is preliminary data.</text>
</comment>
<gene>
    <name evidence="2" type="ORF">COCNU_13G006990</name>
</gene>
<dbReference type="PANTHER" id="PTHR38370:SF1">
    <property type="entry name" value="BETA-1,4-XYLOSIDASE"/>
    <property type="match status" value="1"/>
</dbReference>
<name>A0A8K0IUY8_COCNU</name>
<sequence length="86" mass="9848">MEGLIPFVIHAIKKKRERSHYRCLSEGSTGHGGSRKPLVADWPQENSSHHRRTRSDFPPSTTGSEYFSSHSQFAPSRSMREDAHRK</sequence>
<dbReference type="AlphaFoldDB" id="A0A8K0IUY8"/>
<accession>A0A8K0IUY8</accession>
<dbReference type="EMBL" id="CM017884">
    <property type="protein sequence ID" value="KAG1366909.1"/>
    <property type="molecule type" value="Genomic_DNA"/>
</dbReference>
<feature type="compositionally biased region" description="Polar residues" evidence="1">
    <location>
        <begin position="58"/>
        <end position="75"/>
    </location>
</feature>